<proteinExistence type="predicted"/>
<dbReference type="EMBL" id="GBRH01217757">
    <property type="protein sequence ID" value="JAD80138.1"/>
    <property type="molecule type" value="Transcribed_RNA"/>
</dbReference>
<organism evidence="1">
    <name type="scientific">Arundo donax</name>
    <name type="common">Giant reed</name>
    <name type="synonym">Donax arundinaceus</name>
    <dbReference type="NCBI Taxonomy" id="35708"/>
    <lineage>
        <taxon>Eukaryota</taxon>
        <taxon>Viridiplantae</taxon>
        <taxon>Streptophyta</taxon>
        <taxon>Embryophyta</taxon>
        <taxon>Tracheophyta</taxon>
        <taxon>Spermatophyta</taxon>
        <taxon>Magnoliopsida</taxon>
        <taxon>Liliopsida</taxon>
        <taxon>Poales</taxon>
        <taxon>Poaceae</taxon>
        <taxon>PACMAD clade</taxon>
        <taxon>Arundinoideae</taxon>
        <taxon>Arundineae</taxon>
        <taxon>Arundo</taxon>
    </lineage>
</organism>
<reference evidence="1" key="2">
    <citation type="journal article" date="2015" name="Data Brief">
        <title>Shoot transcriptome of the giant reed, Arundo donax.</title>
        <authorList>
            <person name="Barrero R.A."/>
            <person name="Guerrero F.D."/>
            <person name="Moolhuijzen P."/>
            <person name="Goolsby J.A."/>
            <person name="Tidwell J."/>
            <person name="Bellgard S.E."/>
            <person name="Bellgard M.I."/>
        </authorList>
    </citation>
    <scope>NUCLEOTIDE SEQUENCE</scope>
    <source>
        <tissue evidence="1">Shoot tissue taken approximately 20 cm above the soil surface</tissue>
    </source>
</reference>
<reference evidence="1" key="1">
    <citation type="submission" date="2014-09" db="EMBL/GenBank/DDBJ databases">
        <authorList>
            <person name="Magalhaes I.L.F."/>
            <person name="Oliveira U."/>
            <person name="Santos F.R."/>
            <person name="Vidigal T.H.D.A."/>
            <person name="Brescovit A.D."/>
            <person name="Santos A.J."/>
        </authorList>
    </citation>
    <scope>NUCLEOTIDE SEQUENCE</scope>
    <source>
        <tissue evidence="1">Shoot tissue taken approximately 20 cm above the soil surface</tissue>
    </source>
</reference>
<protein>
    <submittedName>
        <fullName evidence="1">Uncharacterized protein</fullName>
    </submittedName>
</protein>
<dbReference type="AlphaFoldDB" id="A0A0A9D0E8"/>
<sequence length="63" mass="7380">MVRGTESLQCRHSSCNSFDTRNIDFIFLCFRKLVKVSVAQWKILQIFESVHPFGCHMRSFVVV</sequence>
<name>A0A0A9D0E8_ARUDO</name>
<evidence type="ECO:0000313" key="1">
    <source>
        <dbReference type="EMBL" id="JAD80138.1"/>
    </source>
</evidence>
<accession>A0A0A9D0E8</accession>